<dbReference type="PANTHER" id="PTHR34982:SF1">
    <property type="entry name" value="FLAGELLAR ASSEMBLY PROTEIN FLIH"/>
    <property type="match status" value="1"/>
</dbReference>
<dbReference type="PANTHER" id="PTHR34982">
    <property type="entry name" value="YOP PROTEINS TRANSLOCATION PROTEIN L"/>
    <property type="match status" value="1"/>
</dbReference>
<evidence type="ECO:0000259" key="9">
    <source>
        <dbReference type="Pfam" id="PF02108"/>
    </source>
</evidence>
<sequence>MSSIFKSSDKEVTSRTISIRPVGIKVESEENNQLESEKKQMQMDDINQKLNDALASLDATKKQTKSLMDQCKQQISTEREEWETEKEESRDLARQEGYLEGFQNGKDEALKKYESLIGEARRLIDIANQDYQSTLDNSEEVILELGLKMASKIINHELEVNDSYIELVKAVLEEVKDQPLISIFAHIEDYEVMLMYKDELMNIVSSKAKLSIYPDNNLNKGSCIVESPFGKIDAGVDSQLQEIRNHLSDLTKGENRERSRIS</sequence>
<gene>
    <name evidence="10" type="ORF">JOC48_002321</name>
</gene>
<keyword evidence="3" id="KW-0813">Transport</keyword>
<dbReference type="Pfam" id="PF02108">
    <property type="entry name" value="FliH"/>
    <property type="match status" value="1"/>
</dbReference>
<name>A0ABS2N0Z7_9BACI</name>
<evidence type="ECO:0000313" key="10">
    <source>
        <dbReference type="EMBL" id="MBM7571820.1"/>
    </source>
</evidence>
<evidence type="ECO:0000256" key="4">
    <source>
        <dbReference type="ARBA" id="ARBA00022795"/>
    </source>
</evidence>
<proteinExistence type="inferred from homology"/>
<keyword evidence="10" id="KW-0969">Cilium</keyword>
<evidence type="ECO:0000256" key="3">
    <source>
        <dbReference type="ARBA" id="ARBA00022448"/>
    </source>
</evidence>
<feature type="region of interest" description="Disordered" evidence="8">
    <location>
        <begin position="74"/>
        <end position="97"/>
    </location>
</feature>
<comment type="similarity">
    <text evidence="2">Belongs to the FliH family.</text>
</comment>
<evidence type="ECO:0000256" key="7">
    <source>
        <dbReference type="NCBIfam" id="TIGR03825"/>
    </source>
</evidence>
<dbReference type="InterPro" id="IPR051472">
    <property type="entry name" value="T3SS_Stator/FliH"/>
</dbReference>
<dbReference type="InterPro" id="IPR018035">
    <property type="entry name" value="Flagellar_FliH/T3SS_HrpE"/>
</dbReference>
<dbReference type="RefSeq" id="WP_204499761.1">
    <property type="nucleotide sequence ID" value="NZ_JAFBDR010000011.1"/>
</dbReference>
<evidence type="ECO:0000256" key="2">
    <source>
        <dbReference type="ARBA" id="ARBA00006602"/>
    </source>
</evidence>
<organism evidence="10 11">
    <name type="scientific">Aquibacillus albus</name>
    <dbReference type="NCBI Taxonomy" id="1168171"/>
    <lineage>
        <taxon>Bacteria</taxon>
        <taxon>Bacillati</taxon>
        <taxon>Bacillota</taxon>
        <taxon>Bacilli</taxon>
        <taxon>Bacillales</taxon>
        <taxon>Bacillaceae</taxon>
        <taxon>Aquibacillus</taxon>
    </lineage>
</organism>
<dbReference type="Proteomes" id="UP001296943">
    <property type="component" value="Unassembled WGS sequence"/>
</dbReference>
<evidence type="ECO:0000256" key="6">
    <source>
        <dbReference type="ARBA" id="ARBA00023225"/>
    </source>
</evidence>
<reference evidence="10 11" key="1">
    <citation type="submission" date="2021-01" db="EMBL/GenBank/DDBJ databases">
        <title>Genomic Encyclopedia of Type Strains, Phase IV (KMG-IV): sequencing the most valuable type-strain genomes for metagenomic binning, comparative biology and taxonomic classification.</title>
        <authorList>
            <person name="Goeker M."/>
        </authorList>
    </citation>
    <scope>NUCLEOTIDE SEQUENCE [LARGE SCALE GENOMIC DNA]</scope>
    <source>
        <strain evidence="10 11">DSM 23711</strain>
    </source>
</reference>
<keyword evidence="11" id="KW-1185">Reference proteome</keyword>
<accession>A0ABS2N0Z7</accession>
<dbReference type="NCBIfam" id="TIGR03825">
    <property type="entry name" value="FliH_bacil"/>
    <property type="match status" value="1"/>
</dbReference>
<keyword evidence="6" id="KW-1006">Bacterial flagellum protein export</keyword>
<keyword evidence="4" id="KW-1005">Bacterial flagellum biogenesis</keyword>
<dbReference type="EMBL" id="JAFBDR010000011">
    <property type="protein sequence ID" value="MBM7571820.1"/>
    <property type="molecule type" value="Genomic_DNA"/>
</dbReference>
<protein>
    <recommendedName>
        <fullName evidence="7">Flagellar assembly protein FliH</fullName>
    </recommendedName>
</protein>
<evidence type="ECO:0000256" key="1">
    <source>
        <dbReference type="ARBA" id="ARBA00003041"/>
    </source>
</evidence>
<evidence type="ECO:0000256" key="8">
    <source>
        <dbReference type="SAM" id="MobiDB-lite"/>
    </source>
</evidence>
<keyword evidence="5" id="KW-0653">Protein transport</keyword>
<dbReference type="InterPro" id="IPR022524">
    <property type="entry name" value="FliH_Bacilli"/>
</dbReference>
<evidence type="ECO:0000256" key="5">
    <source>
        <dbReference type="ARBA" id="ARBA00022927"/>
    </source>
</evidence>
<keyword evidence="10" id="KW-0966">Cell projection</keyword>
<keyword evidence="10" id="KW-0282">Flagellum</keyword>
<comment type="caution">
    <text evidence="10">The sequence shown here is derived from an EMBL/GenBank/DDBJ whole genome shotgun (WGS) entry which is preliminary data.</text>
</comment>
<evidence type="ECO:0000313" key="11">
    <source>
        <dbReference type="Proteomes" id="UP001296943"/>
    </source>
</evidence>
<comment type="function">
    <text evidence="1">Needed for flagellar regrowth and assembly.</text>
</comment>
<feature type="domain" description="Flagellar assembly protein FliH/Type III secretion system HrpE" evidence="9">
    <location>
        <begin position="120"/>
        <end position="243"/>
    </location>
</feature>